<name>A0A1F5NJH4_9BACT</name>
<dbReference type="AlphaFoldDB" id="A0A1F5NJH4"/>
<accession>A0A1F5NJH4</accession>
<proteinExistence type="predicted"/>
<dbReference type="Proteomes" id="UP000176864">
    <property type="component" value="Unassembled WGS sequence"/>
</dbReference>
<sequence length="119" mass="13419">MPKALDLVTTLFDTKPIPDDGWTGVFQIKDETSSAVKELRFLLEEFHSKHCGITLWSGEEVFLQTHVDDPPPTDEMKLVIKVIFMSTVCQTMSWAPNVITKTPPIHVSLGKMIQEFISS</sequence>
<dbReference type="EMBL" id="MFEK01000016">
    <property type="protein sequence ID" value="OGE77847.1"/>
    <property type="molecule type" value="Genomic_DNA"/>
</dbReference>
<evidence type="ECO:0000313" key="2">
    <source>
        <dbReference type="Proteomes" id="UP000176864"/>
    </source>
</evidence>
<organism evidence="1 2">
    <name type="scientific">Candidatus Doudnabacteria bacterium RIFCSPHIGHO2_01_FULL_46_14</name>
    <dbReference type="NCBI Taxonomy" id="1817824"/>
    <lineage>
        <taxon>Bacteria</taxon>
        <taxon>Candidatus Doudnaibacteriota</taxon>
    </lineage>
</organism>
<reference evidence="1 2" key="1">
    <citation type="journal article" date="2016" name="Nat. Commun.">
        <title>Thousands of microbial genomes shed light on interconnected biogeochemical processes in an aquifer system.</title>
        <authorList>
            <person name="Anantharaman K."/>
            <person name="Brown C.T."/>
            <person name="Hug L.A."/>
            <person name="Sharon I."/>
            <person name="Castelle C.J."/>
            <person name="Probst A.J."/>
            <person name="Thomas B.C."/>
            <person name="Singh A."/>
            <person name="Wilkins M.J."/>
            <person name="Karaoz U."/>
            <person name="Brodie E.L."/>
            <person name="Williams K.H."/>
            <person name="Hubbard S.S."/>
            <person name="Banfield J.F."/>
        </authorList>
    </citation>
    <scope>NUCLEOTIDE SEQUENCE [LARGE SCALE GENOMIC DNA]</scope>
</reference>
<evidence type="ECO:0000313" key="1">
    <source>
        <dbReference type="EMBL" id="OGE77847.1"/>
    </source>
</evidence>
<gene>
    <name evidence="1" type="ORF">A2751_02270</name>
</gene>
<comment type="caution">
    <text evidence="1">The sequence shown here is derived from an EMBL/GenBank/DDBJ whole genome shotgun (WGS) entry which is preliminary data.</text>
</comment>
<protein>
    <submittedName>
        <fullName evidence="1">Uncharacterized protein</fullName>
    </submittedName>
</protein>
<dbReference type="STRING" id="1817824.A2751_02270"/>